<evidence type="ECO:0000313" key="7">
    <source>
        <dbReference type="Proteomes" id="UP001232148"/>
    </source>
</evidence>
<dbReference type="PANTHER" id="PTHR16631:SF14">
    <property type="entry name" value="FAMILY 17 GLUCOSIDASE SCW10-RELATED"/>
    <property type="match status" value="1"/>
</dbReference>
<evidence type="ECO:0000256" key="2">
    <source>
        <dbReference type="ARBA" id="ARBA00008773"/>
    </source>
</evidence>
<dbReference type="PANTHER" id="PTHR16631">
    <property type="entry name" value="GLUCAN 1,3-BETA-GLUCOSIDASE"/>
    <property type="match status" value="1"/>
</dbReference>
<dbReference type="GO" id="GO:0009986">
    <property type="term" value="C:cell surface"/>
    <property type="evidence" value="ECO:0007669"/>
    <property type="project" value="TreeGrafter"/>
</dbReference>
<dbReference type="Proteomes" id="UP001232148">
    <property type="component" value="Unassembled WGS sequence"/>
</dbReference>
<feature type="region of interest" description="Disordered" evidence="4">
    <location>
        <begin position="106"/>
        <end position="134"/>
    </location>
</feature>
<keyword evidence="5" id="KW-0732">Signal</keyword>
<sequence>MKSAGLSSALALALIGFSTAHPQGTRDVKGSIVQPQHIIVTESSLTEPIEAPQVIVYVDENGAPLETTTETVRFVPASRTIIHPSTPLKLGTRSGAVISRATASSSTGALGSLPAASSTSATASSSSSSSAFPFARPTSNTTLPGIAYAPYTATGQCKTAEQMDADFAQLKGNYSVVRTYGTDCNQIANALPAAKKAGLELFLGIFDISSIPTQVAIIVSAVNGDWSLINTVSVGNELVNNGKATAQQMVTAVGETRQLLRAAGYTGPVVTVDTFVAVLANPELCDASDYCAMNIHPFFDINTAAKDAGTFITRMVSQVQSKLSDRNKRIVCTETGWPWKGNANGAAIPGIEEQQLAVDSIKVAYASHAADVILFSAFNDLWKHAEAATFNAEQYWGIGAMYSDSGR</sequence>
<protein>
    <submittedName>
        <fullName evidence="6">Cell wall glucanase</fullName>
    </submittedName>
</protein>
<feature type="chain" id="PRO_5041987871" evidence="5">
    <location>
        <begin position="21"/>
        <end position="407"/>
    </location>
</feature>
<comment type="subcellular location">
    <subcellularLocation>
        <location evidence="1">Cell envelope</location>
    </subcellularLocation>
</comment>
<keyword evidence="7" id="KW-1185">Reference proteome</keyword>
<dbReference type="GO" id="GO:0005576">
    <property type="term" value="C:extracellular region"/>
    <property type="evidence" value="ECO:0007669"/>
    <property type="project" value="TreeGrafter"/>
</dbReference>
<dbReference type="GO" id="GO:0009277">
    <property type="term" value="C:fungal-type cell wall"/>
    <property type="evidence" value="ECO:0007669"/>
    <property type="project" value="TreeGrafter"/>
</dbReference>
<dbReference type="InterPro" id="IPR050732">
    <property type="entry name" value="Beta-glucan_modifiers"/>
</dbReference>
<dbReference type="EMBL" id="MU842954">
    <property type="protein sequence ID" value="KAK2024798.1"/>
    <property type="molecule type" value="Genomic_DNA"/>
</dbReference>
<dbReference type="InterPro" id="IPR017853">
    <property type="entry name" value="GH"/>
</dbReference>
<dbReference type="SUPFAM" id="SSF51445">
    <property type="entry name" value="(Trans)glycosidases"/>
    <property type="match status" value="1"/>
</dbReference>
<evidence type="ECO:0000256" key="5">
    <source>
        <dbReference type="SAM" id="SignalP"/>
    </source>
</evidence>
<comment type="similarity">
    <text evidence="2">Belongs to the glycosyl hydrolase 17 family.</text>
</comment>
<dbReference type="GO" id="GO:0071555">
    <property type="term" value="P:cell wall organization"/>
    <property type="evidence" value="ECO:0007669"/>
    <property type="project" value="TreeGrafter"/>
</dbReference>
<organism evidence="6 7">
    <name type="scientific">Colletotrichum zoysiae</name>
    <dbReference type="NCBI Taxonomy" id="1216348"/>
    <lineage>
        <taxon>Eukaryota</taxon>
        <taxon>Fungi</taxon>
        <taxon>Dikarya</taxon>
        <taxon>Ascomycota</taxon>
        <taxon>Pezizomycotina</taxon>
        <taxon>Sordariomycetes</taxon>
        <taxon>Hypocreomycetidae</taxon>
        <taxon>Glomerellales</taxon>
        <taxon>Glomerellaceae</taxon>
        <taxon>Colletotrichum</taxon>
        <taxon>Colletotrichum graminicola species complex</taxon>
    </lineage>
</organism>
<accession>A0AAD9H9X1</accession>
<reference evidence="6" key="1">
    <citation type="submission" date="2021-06" db="EMBL/GenBank/DDBJ databases">
        <title>Comparative genomics, transcriptomics and evolutionary studies reveal genomic signatures of adaptation to plant cell wall in hemibiotrophic fungi.</title>
        <authorList>
            <consortium name="DOE Joint Genome Institute"/>
            <person name="Baroncelli R."/>
            <person name="Diaz J.F."/>
            <person name="Benocci T."/>
            <person name="Peng M."/>
            <person name="Battaglia E."/>
            <person name="Haridas S."/>
            <person name="Andreopoulos W."/>
            <person name="Labutti K."/>
            <person name="Pangilinan J."/>
            <person name="Floch G.L."/>
            <person name="Makela M.R."/>
            <person name="Henrissat B."/>
            <person name="Grigoriev I.V."/>
            <person name="Crouch J.A."/>
            <person name="De Vries R.P."/>
            <person name="Sukno S.A."/>
            <person name="Thon M.R."/>
        </authorList>
    </citation>
    <scope>NUCLEOTIDE SEQUENCE</scope>
    <source>
        <strain evidence="6">MAFF235873</strain>
    </source>
</reference>
<evidence type="ECO:0000256" key="1">
    <source>
        <dbReference type="ARBA" id="ARBA00004196"/>
    </source>
</evidence>
<gene>
    <name evidence="6" type="ORF">LX32DRAFT_598057</name>
</gene>
<evidence type="ECO:0000256" key="3">
    <source>
        <dbReference type="ARBA" id="ARBA00022801"/>
    </source>
</evidence>
<name>A0AAD9H9X1_9PEZI</name>
<evidence type="ECO:0000313" key="6">
    <source>
        <dbReference type="EMBL" id="KAK2024798.1"/>
    </source>
</evidence>
<keyword evidence="3" id="KW-0378">Hydrolase</keyword>
<feature type="signal peptide" evidence="5">
    <location>
        <begin position="1"/>
        <end position="20"/>
    </location>
</feature>
<proteinExistence type="inferred from homology"/>
<dbReference type="Gene3D" id="3.20.20.80">
    <property type="entry name" value="Glycosidases"/>
    <property type="match status" value="1"/>
</dbReference>
<comment type="caution">
    <text evidence="6">The sequence shown here is derived from an EMBL/GenBank/DDBJ whole genome shotgun (WGS) entry which is preliminary data.</text>
</comment>
<dbReference type="AlphaFoldDB" id="A0AAD9H9X1"/>
<dbReference type="GO" id="GO:0042973">
    <property type="term" value="F:glucan endo-1,3-beta-D-glucosidase activity"/>
    <property type="evidence" value="ECO:0007669"/>
    <property type="project" value="TreeGrafter"/>
</dbReference>
<evidence type="ECO:0000256" key="4">
    <source>
        <dbReference type="SAM" id="MobiDB-lite"/>
    </source>
</evidence>